<keyword evidence="6 9" id="KW-1133">Transmembrane helix</keyword>
<accession>A0ABW6UDH3</accession>
<feature type="transmembrane region" description="Helical" evidence="9">
    <location>
        <begin position="405"/>
        <end position="423"/>
    </location>
</feature>
<keyword evidence="4" id="KW-1003">Cell membrane</keyword>
<evidence type="ECO:0000256" key="7">
    <source>
        <dbReference type="ARBA" id="ARBA00023136"/>
    </source>
</evidence>
<feature type="transmembrane region" description="Helical" evidence="9">
    <location>
        <begin position="200"/>
        <end position="218"/>
    </location>
</feature>
<feature type="transmembrane region" description="Helical" evidence="9">
    <location>
        <begin position="137"/>
        <end position="156"/>
    </location>
</feature>
<dbReference type="InterPro" id="IPR005829">
    <property type="entry name" value="Sugar_transporter_CS"/>
</dbReference>
<keyword evidence="12" id="KW-1185">Reference proteome</keyword>
<feature type="transmembrane region" description="Helical" evidence="9">
    <location>
        <begin position="224"/>
        <end position="245"/>
    </location>
</feature>
<comment type="subcellular location">
    <subcellularLocation>
        <location evidence="1">Cell membrane</location>
        <topology evidence="1">Multi-pass membrane protein</topology>
    </subcellularLocation>
</comment>
<dbReference type="EMBL" id="JBIAWJ010000003">
    <property type="protein sequence ID" value="MFF4521485.1"/>
    <property type="molecule type" value="Genomic_DNA"/>
</dbReference>
<dbReference type="SUPFAM" id="SSF103473">
    <property type="entry name" value="MFS general substrate transporter"/>
    <property type="match status" value="1"/>
</dbReference>
<sequence length="488" mass="51212">MPELSHRRRLLVLAICCMSLLIVSLDNTVLNVALPSMQRELNASVSGLQWTIDAYTLVLASLLMFSGATADRIGRKRVFMAGLVVFTIGSALCSLAPNLEALVVFRMVQAVGGSMLNPVAMSIITNTFTDPRERARAIGAWGAVVGISMAAGPLVGGLLVESVGWRSIFWINLPVGLAALLLTLRYVPESRAPKARRPDPVGQVLVIALFGSLTYAIIEAPNSGIARVLPFAVLALVALLGILWYEPRRAEPLIELRFFRSAPFSGATLIAIGAFAALGGFLFLSTLYLQNVRGLDALHAGLWMLPMAVPTFACAPLSGRLVGSRGPRLPLLLAGCAMTASGVLFAVFHAETSNTMLFLGFVLFGVGFGFVNSPITNTAVSGMPRAQAGVAAAVASTSRQIGQTLGVAVIGAVLAAGVSSSAYRDTFVAAARPGWWIIAGCGLAVLVLGALTTGRWGRRTAERTAERLEAAEVRDAAGVVAGAKADRT</sequence>
<evidence type="ECO:0000256" key="5">
    <source>
        <dbReference type="ARBA" id="ARBA00022692"/>
    </source>
</evidence>
<protein>
    <submittedName>
        <fullName evidence="11">MFS transporter</fullName>
    </submittedName>
</protein>
<comment type="similarity">
    <text evidence="2">Belongs to the major facilitator superfamily. EmrB family.</text>
</comment>
<dbReference type="Gene3D" id="1.20.1720.10">
    <property type="entry name" value="Multidrug resistance protein D"/>
    <property type="match status" value="1"/>
</dbReference>
<evidence type="ECO:0000256" key="3">
    <source>
        <dbReference type="ARBA" id="ARBA00022448"/>
    </source>
</evidence>
<evidence type="ECO:0000256" key="9">
    <source>
        <dbReference type="SAM" id="Phobius"/>
    </source>
</evidence>
<dbReference type="PRINTS" id="PR01036">
    <property type="entry name" value="TCRTETB"/>
</dbReference>
<evidence type="ECO:0000256" key="1">
    <source>
        <dbReference type="ARBA" id="ARBA00004651"/>
    </source>
</evidence>
<dbReference type="InterPro" id="IPR004638">
    <property type="entry name" value="EmrB-like"/>
</dbReference>
<evidence type="ECO:0000256" key="6">
    <source>
        <dbReference type="ARBA" id="ARBA00022989"/>
    </source>
</evidence>
<dbReference type="RefSeq" id="WP_387884815.1">
    <property type="nucleotide sequence ID" value="NZ_JBIAWJ010000003.1"/>
</dbReference>
<keyword evidence="3" id="KW-0813">Transport</keyword>
<dbReference type="CDD" id="cd17321">
    <property type="entry name" value="MFS_MMR_MDR_like"/>
    <property type="match status" value="1"/>
</dbReference>
<evidence type="ECO:0000256" key="8">
    <source>
        <dbReference type="ARBA" id="ARBA00023251"/>
    </source>
</evidence>
<dbReference type="Gene3D" id="1.20.1250.20">
    <property type="entry name" value="MFS general substrate transporter like domains"/>
    <property type="match status" value="1"/>
</dbReference>
<reference evidence="11 12" key="1">
    <citation type="submission" date="2024-10" db="EMBL/GenBank/DDBJ databases">
        <title>The Natural Products Discovery Center: Release of the First 8490 Sequenced Strains for Exploring Actinobacteria Biosynthetic Diversity.</title>
        <authorList>
            <person name="Kalkreuter E."/>
            <person name="Kautsar S.A."/>
            <person name="Yang D."/>
            <person name="Bader C.D."/>
            <person name="Teijaro C.N."/>
            <person name="Fluegel L."/>
            <person name="Davis C.M."/>
            <person name="Simpson J.R."/>
            <person name="Lauterbach L."/>
            <person name="Steele A.D."/>
            <person name="Gui C."/>
            <person name="Meng S."/>
            <person name="Li G."/>
            <person name="Viehrig K."/>
            <person name="Ye F."/>
            <person name="Su P."/>
            <person name="Kiefer A.F."/>
            <person name="Nichols A."/>
            <person name="Cepeda A.J."/>
            <person name="Yan W."/>
            <person name="Fan B."/>
            <person name="Jiang Y."/>
            <person name="Adhikari A."/>
            <person name="Zheng C.-J."/>
            <person name="Schuster L."/>
            <person name="Cowan T.M."/>
            <person name="Smanski M.J."/>
            <person name="Chevrette M.G."/>
            <person name="De Carvalho L.P.S."/>
            <person name="Shen B."/>
        </authorList>
    </citation>
    <scope>NUCLEOTIDE SEQUENCE [LARGE SCALE GENOMIC DNA]</scope>
    <source>
        <strain evidence="11 12">NPDC001390</strain>
    </source>
</reference>
<dbReference type="NCBIfam" id="TIGR00711">
    <property type="entry name" value="efflux_EmrB"/>
    <property type="match status" value="1"/>
</dbReference>
<dbReference type="InterPro" id="IPR020846">
    <property type="entry name" value="MFS_dom"/>
</dbReference>
<keyword evidence="7 9" id="KW-0472">Membrane</keyword>
<feature type="transmembrane region" description="Helical" evidence="9">
    <location>
        <begin position="78"/>
        <end position="97"/>
    </location>
</feature>
<dbReference type="PROSITE" id="PS50850">
    <property type="entry name" value="MFS"/>
    <property type="match status" value="1"/>
</dbReference>
<keyword evidence="8" id="KW-0046">Antibiotic resistance</keyword>
<evidence type="ECO:0000256" key="2">
    <source>
        <dbReference type="ARBA" id="ARBA00008537"/>
    </source>
</evidence>
<dbReference type="Proteomes" id="UP001602058">
    <property type="component" value="Unassembled WGS sequence"/>
</dbReference>
<dbReference type="PROSITE" id="PS00216">
    <property type="entry name" value="SUGAR_TRANSPORT_1"/>
    <property type="match status" value="1"/>
</dbReference>
<name>A0ABW6UDH3_9ACTN</name>
<comment type="caution">
    <text evidence="11">The sequence shown here is derived from an EMBL/GenBank/DDBJ whole genome shotgun (WGS) entry which is preliminary data.</text>
</comment>
<evidence type="ECO:0000313" key="11">
    <source>
        <dbReference type="EMBL" id="MFF4521485.1"/>
    </source>
</evidence>
<feature type="transmembrane region" description="Helical" evidence="9">
    <location>
        <begin position="300"/>
        <end position="319"/>
    </location>
</feature>
<dbReference type="InterPro" id="IPR011701">
    <property type="entry name" value="MFS"/>
</dbReference>
<feature type="transmembrane region" description="Helical" evidence="9">
    <location>
        <begin position="266"/>
        <end position="288"/>
    </location>
</feature>
<feature type="transmembrane region" description="Helical" evidence="9">
    <location>
        <begin position="103"/>
        <end position="125"/>
    </location>
</feature>
<proteinExistence type="inferred from homology"/>
<feature type="transmembrane region" description="Helical" evidence="9">
    <location>
        <begin position="356"/>
        <end position="375"/>
    </location>
</feature>
<keyword evidence="5 9" id="KW-0812">Transmembrane</keyword>
<evidence type="ECO:0000259" key="10">
    <source>
        <dbReference type="PROSITE" id="PS50850"/>
    </source>
</evidence>
<dbReference type="Pfam" id="PF07690">
    <property type="entry name" value="MFS_1"/>
    <property type="match status" value="1"/>
</dbReference>
<feature type="transmembrane region" description="Helical" evidence="9">
    <location>
        <begin position="47"/>
        <end position="66"/>
    </location>
</feature>
<organism evidence="11 12">
    <name type="scientific">Streptomyces bluensis</name>
    <dbReference type="NCBI Taxonomy" id="33897"/>
    <lineage>
        <taxon>Bacteria</taxon>
        <taxon>Bacillati</taxon>
        <taxon>Actinomycetota</taxon>
        <taxon>Actinomycetes</taxon>
        <taxon>Kitasatosporales</taxon>
        <taxon>Streptomycetaceae</taxon>
        <taxon>Streptomyces</taxon>
    </lineage>
</organism>
<feature type="transmembrane region" description="Helical" evidence="9">
    <location>
        <begin position="168"/>
        <end position="188"/>
    </location>
</feature>
<dbReference type="PANTHER" id="PTHR42718:SF9">
    <property type="entry name" value="MAJOR FACILITATOR SUPERFAMILY MULTIDRUG TRANSPORTER MFSC"/>
    <property type="match status" value="1"/>
</dbReference>
<feature type="transmembrane region" description="Helical" evidence="9">
    <location>
        <begin position="331"/>
        <end position="350"/>
    </location>
</feature>
<dbReference type="PANTHER" id="PTHR42718">
    <property type="entry name" value="MAJOR FACILITATOR SUPERFAMILY MULTIDRUG TRANSPORTER MFSC"/>
    <property type="match status" value="1"/>
</dbReference>
<feature type="transmembrane region" description="Helical" evidence="9">
    <location>
        <begin position="435"/>
        <end position="453"/>
    </location>
</feature>
<gene>
    <name evidence="11" type="ORF">ACFY1D_08525</name>
</gene>
<evidence type="ECO:0000313" key="12">
    <source>
        <dbReference type="Proteomes" id="UP001602058"/>
    </source>
</evidence>
<evidence type="ECO:0000256" key="4">
    <source>
        <dbReference type="ARBA" id="ARBA00022475"/>
    </source>
</evidence>
<dbReference type="InterPro" id="IPR036259">
    <property type="entry name" value="MFS_trans_sf"/>
</dbReference>
<feature type="domain" description="Major facilitator superfamily (MFS) profile" evidence="10">
    <location>
        <begin position="12"/>
        <end position="457"/>
    </location>
</feature>